<feature type="domain" description="FAD/NAD(P)-binding" evidence="8">
    <location>
        <begin position="15"/>
        <end position="302"/>
    </location>
</feature>
<dbReference type="GO" id="GO:0019430">
    <property type="term" value="P:removal of superoxide radicals"/>
    <property type="evidence" value="ECO:0007669"/>
    <property type="project" value="UniProtKB-UniRule"/>
</dbReference>
<dbReference type="OrthoDB" id="9806179at2"/>
<evidence type="ECO:0000256" key="3">
    <source>
        <dbReference type="ARBA" id="ARBA00023002"/>
    </source>
</evidence>
<keyword evidence="2 6" id="KW-0274">FAD</keyword>
<dbReference type="InterPro" id="IPR008255">
    <property type="entry name" value="Pyr_nucl-diS_OxRdtase_2_AS"/>
</dbReference>
<dbReference type="PRINTS" id="PR00469">
    <property type="entry name" value="PNDRDTASEII"/>
</dbReference>
<dbReference type="EMBL" id="CP007141">
    <property type="protein sequence ID" value="AJC74587.1"/>
    <property type="molecule type" value="Genomic_DNA"/>
</dbReference>
<dbReference type="PROSITE" id="PS00573">
    <property type="entry name" value="PYRIDINE_REDOX_2"/>
    <property type="match status" value="1"/>
</dbReference>
<proteinExistence type="inferred from homology"/>
<dbReference type="EC" id="1.8.1.9" evidence="6"/>
<evidence type="ECO:0000259" key="8">
    <source>
        <dbReference type="Pfam" id="PF07992"/>
    </source>
</evidence>
<keyword evidence="1 6" id="KW-0285">Flavoprotein</keyword>
<dbReference type="InterPro" id="IPR036188">
    <property type="entry name" value="FAD/NAD-bd_sf"/>
</dbReference>
<dbReference type="GO" id="GO:0005737">
    <property type="term" value="C:cytoplasm"/>
    <property type="evidence" value="ECO:0007669"/>
    <property type="project" value="InterPro"/>
</dbReference>
<dbReference type="InterPro" id="IPR023753">
    <property type="entry name" value="FAD/NAD-binding_dom"/>
</dbReference>
<comment type="similarity">
    <text evidence="6">Belongs to the class-II pyridine nucleotide-disulfide oxidoreductase family.</text>
</comment>
<dbReference type="PRINTS" id="PR00368">
    <property type="entry name" value="FADPNR"/>
</dbReference>
<evidence type="ECO:0000313" key="9">
    <source>
        <dbReference type="EMBL" id="AJC74587.1"/>
    </source>
</evidence>
<evidence type="ECO:0000256" key="1">
    <source>
        <dbReference type="ARBA" id="ARBA00022630"/>
    </source>
</evidence>
<dbReference type="NCBIfam" id="TIGR01292">
    <property type="entry name" value="TRX_reduct"/>
    <property type="match status" value="1"/>
</dbReference>
<evidence type="ECO:0000256" key="4">
    <source>
        <dbReference type="ARBA" id="ARBA00023157"/>
    </source>
</evidence>
<gene>
    <name evidence="9" type="ORF">AJ81_10830</name>
</gene>
<dbReference type="Proteomes" id="UP000077469">
    <property type="component" value="Chromosome"/>
</dbReference>
<comment type="cofactor">
    <cofactor evidence="7">
        <name>FAD</name>
        <dbReference type="ChEBI" id="CHEBI:57692"/>
    </cofactor>
    <text evidence="7">Binds 1 FAD per subunit.</text>
</comment>
<sequence>MLFEFKDLEEIKDQYDVLIVGGGPAALGAAVYSRRAGLSVLIVEKVLEGGQLNFTTYIDNYLGFPNIEGTELAKRMKEHAESLGTHFLNASVEKIIVEGETRAVVLDDGRTIEAKVLMIATGTDPKKLNVPGESELIGKGVSYCATCDGYFFKEKDVVVVGGGDTAINDALYLSKIARSVTVIHRRDKLRAVKILQDKAFQRPNIKFLFDSVVERFVGEKKLEKVIVRNVKTNQTSEIHVEGVFIAIGSIPRSDLVKDIVELDENGYIITNEWMETNVARLYAIGDVRKKNVRQIVTAVADGAIASVHAAENYF</sequence>
<dbReference type="KEGG" id="phy:AJ81_10830"/>
<evidence type="ECO:0000256" key="6">
    <source>
        <dbReference type="RuleBase" id="RU003880"/>
    </source>
</evidence>
<dbReference type="AlphaFoldDB" id="A0A0X1KTE3"/>
<name>A0A0X1KTE3_9THEM</name>
<dbReference type="InterPro" id="IPR005982">
    <property type="entry name" value="Thioredox_Rdtase"/>
</dbReference>
<dbReference type="SUPFAM" id="SSF51905">
    <property type="entry name" value="FAD/NAD(P)-binding domain"/>
    <property type="match status" value="1"/>
</dbReference>
<dbReference type="Pfam" id="PF07992">
    <property type="entry name" value="Pyr_redox_2"/>
    <property type="match status" value="1"/>
</dbReference>
<comment type="catalytic activity">
    <reaction evidence="6">
        <text>[thioredoxin]-dithiol + NADP(+) = [thioredoxin]-disulfide + NADPH + H(+)</text>
        <dbReference type="Rhea" id="RHEA:20345"/>
        <dbReference type="Rhea" id="RHEA-COMP:10698"/>
        <dbReference type="Rhea" id="RHEA-COMP:10700"/>
        <dbReference type="ChEBI" id="CHEBI:15378"/>
        <dbReference type="ChEBI" id="CHEBI:29950"/>
        <dbReference type="ChEBI" id="CHEBI:50058"/>
        <dbReference type="ChEBI" id="CHEBI:57783"/>
        <dbReference type="ChEBI" id="CHEBI:58349"/>
        <dbReference type="EC" id="1.8.1.9"/>
    </reaction>
</comment>
<comment type="subunit">
    <text evidence="6">Homodimer.</text>
</comment>
<dbReference type="GO" id="GO:0004791">
    <property type="term" value="F:thioredoxin-disulfide reductase (NADPH) activity"/>
    <property type="evidence" value="ECO:0007669"/>
    <property type="project" value="UniProtKB-UniRule"/>
</dbReference>
<keyword evidence="3 6" id="KW-0560">Oxidoreductase</keyword>
<evidence type="ECO:0000256" key="5">
    <source>
        <dbReference type="ARBA" id="ARBA00023284"/>
    </source>
</evidence>
<dbReference type="PANTHER" id="PTHR48105">
    <property type="entry name" value="THIOREDOXIN REDUCTASE 1-RELATED-RELATED"/>
    <property type="match status" value="1"/>
</dbReference>
<keyword evidence="7" id="KW-0521">NADP</keyword>
<dbReference type="InterPro" id="IPR050097">
    <property type="entry name" value="Ferredoxin-NADP_redctase_2"/>
</dbReference>
<dbReference type="PaxDb" id="1123384-AJ81_10830"/>
<keyword evidence="10" id="KW-1185">Reference proteome</keyword>
<keyword evidence="4" id="KW-1015">Disulfide bond</keyword>
<dbReference type="PATRIC" id="fig|1123384.7.peg.2166"/>
<evidence type="ECO:0000256" key="7">
    <source>
        <dbReference type="RuleBase" id="RU003881"/>
    </source>
</evidence>
<evidence type="ECO:0000256" key="2">
    <source>
        <dbReference type="ARBA" id="ARBA00022827"/>
    </source>
</evidence>
<dbReference type="Gene3D" id="3.50.50.60">
    <property type="entry name" value="FAD/NAD(P)-binding domain"/>
    <property type="match status" value="2"/>
</dbReference>
<accession>A0A0X1KTE3</accession>
<reference evidence="9 10" key="1">
    <citation type="submission" date="2014-01" db="EMBL/GenBank/DDBJ databases">
        <title>Genome sequencing of Thermotog hypogea.</title>
        <authorList>
            <person name="Zhang X."/>
            <person name="Alvare G."/>
            <person name="Fristensky B."/>
            <person name="Chen L."/>
            <person name="Suen T."/>
            <person name="Chen Q."/>
            <person name="Ma K."/>
        </authorList>
    </citation>
    <scope>NUCLEOTIDE SEQUENCE [LARGE SCALE GENOMIC DNA]</scope>
    <source>
        <strain evidence="9 10">DSM 11164</strain>
    </source>
</reference>
<dbReference type="RefSeq" id="WP_031502883.1">
    <property type="nucleotide sequence ID" value="NC_022795.1"/>
</dbReference>
<evidence type="ECO:0000313" key="10">
    <source>
        <dbReference type="Proteomes" id="UP000077469"/>
    </source>
</evidence>
<keyword evidence="5 6" id="KW-0676">Redox-active center</keyword>
<organism evidence="9 10">
    <name type="scientific">Pseudothermotoga hypogea DSM 11164 = NBRC 106472</name>
    <dbReference type="NCBI Taxonomy" id="1123384"/>
    <lineage>
        <taxon>Bacteria</taxon>
        <taxon>Thermotogati</taxon>
        <taxon>Thermotogota</taxon>
        <taxon>Thermotogae</taxon>
        <taxon>Thermotogales</taxon>
        <taxon>Thermotogaceae</taxon>
        <taxon>Pseudothermotoga</taxon>
    </lineage>
</organism>
<protein>
    <recommendedName>
        <fullName evidence="6">Thioredoxin reductase</fullName>
        <ecNumber evidence="6">1.8.1.9</ecNumber>
    </recommendedName>
</protein>
<dbReference type="STRING" id="1123384.AJ81_10830"/>